<dbReference type="Proteomes" id="UP001153269">
    <property type="component" value="Unassembled WGS sequence"/>
</dbReference>
<name>A0A9N7Z308_PLEPL</name>
<feature type="compositionally biased region" description="Low complexity" evidence="1">
    <location>
        <begin position="158"/>
        <end position="172"/>
    </location>
</feature>
<protein>
    <submittedName>
        <fullName evidence="2">Uncharacterized protein</fullName>
    </submittedName>
</protein>
<accession>A0A9N7Z308</accession>
<evidence type="ECO:0000313" key="3">
    <source>
        <dbReference type="Proteomes" id="UP001153269"/>
    </source>
</evidence>
<proteinExistence type="predicted"/>
<organism evidence="2 3">
    <name type="scientific">Pleuronectes platessa</name>
    <name type="common">European plaice</name>
    <dbReference type="NCBI Taxonomy" id="8262"/>
    <lineage>
        <taxon>Eukaryota</taxon>
        <taxon>Metazoa</taxon>
        <taxon>Chordata</taxon>
        <taxon>Craniata</taxon>
        <taxon>Vertebrata</taxon>
        <taxon>Euteleostomi</taxon>
        <taxon>Actinopterygii</taxon>
        <taxon>Neopterygii</taxon>
        <taxon>Teleostei</taxon>
        <taxon>Neoteleostei</taxon>
        <taxon>Acanthomorphata</taxon>
        <taxon>Carangaria</taxon>
        <taxon>Pleuronectiformes</taxon>
        <taxon>Pleuronectoidei</taxon>
        <taxon>Pleuronectidae</taxon>
        <taxon>Pleuronectes</taxon>
    </lineage>
</organism>
<comment type="caution">
    <text evidence="2">The sequence shown here is derived from an EMBL/GenBank/DDBJ whole genome shotgun (WGS) entry which is preliminary data.</text>
</comment>
<dbReference type="EMBL" id="CADEAL010003961">
    <property type="protein sequence ID" value="CAB1447988.1"/>
    <property type="molecule type" value="Genomic_DNA"/>
</dbReference>
<feature type="region of interest" description="Disordered" evidence="1">
    <location>
        <begin position="144"/>
        <end position="172"/>
    </location>
</feature>
<keyword evidence="3" id="KW-1185">Reference proteome</keyword>
<gene>
    <name evidence="2" type="ORF">PLEPLA_LOCUS35652</name>
</gene>
<evidence type="ECO:0000313" key="2">
    <source>
        <dbReference type="EMBL" id="CAB1447988.1"/>
    </source>
</evidence>
<sequence>MRKNIPQKPRVLGVDPDAAPFSSFGGAVAGVARPPDLGGAITNTVSRCCSLSSPPALLISLYSTSVCSTNRLSLSGLRKHVRAHTAPPSQSLVRSLHAEHLPIWPRAMEGPARSVSALHRIVRSPLSKPPHRLALQAPRKLTRRRDWGGGGEEGLCVSASSSPSTPATHDQL</sequence>
<dbReference type="AlphaFoldDB" id="A0A9N7Z308"/>
<evidence type="ECO:0000256" key="1">
    <source>
        <dbReference type="SAM" id="MobiDB-lite"/>
    </source>
</evidence>
<reference evidence="2" key="1">
    <citation type="submission" date="2020-03" db="EMBL/GenBank/DDBJ databases">
        <authorList>
            <person name="Weist P."/>
        </authorList>
    </citation>
    <scope>NUCLEOTIDE SEQUENCE</scope>
</reference>